<name>A0A3B0VR19_9ZZZZ</name>
<dbReference type="Pfam" id="PF25608">
    <property type="entry name" value="NAL1_N"/>
    <property type="match status" value="1"/>
</dbReference>
<dbReference type="AlphaFoldDB" id="A0A3B0VR19"/>
<proteinExistence type="predicted"/>
<reference evidence="2" key="1">
    <citation type="submission" date="2018-06" db="EMBL/GenBank/DDBJ databases">
        <authorList>
            <person name="Zhirakovskaya E."/>
        </authorList>
    </citation>
    <scope>NUCLEOTIDE SEQUENCE</scope>
</reference>
<organism evidence="2">
    <name type="scientific">hydrothermal vent metagenome</name>
    <dbReference type="NCBI Taxonomy" id="652676"/>
    <lineage>
        <taxon>unclassified sequences</taxon>
        <taxon>metagenomes</taxon>
        <taxon>ecological metagenomes</taxon>
    </lineage>
</organism>
<dbReference type="EMBL" id="UOEU01000846">
    <property type="protein sequence ID" value="VAW41502.1"/>
    <property type="molecule type" value="Genomic_DNA"/>
</dbReference>
<evidence type="ECO:0000313" key="2">
    <source>
        <dbReference type="EMBL" id="VAW41502.1"/>
    </source>
</evidence>
<dbReference type="InterPro" id="IPR057905">
    <property type="entry name" value="Nal1_N"/>
</dbReference>
<feature type="domain" description="Nal1 N-terminal" evidence="1">
    <location>
        <begin position="13"/>
        <end position="73"/>
    </location>
</feature>
<accession>A0A3B0VR19</accession>
<sequence length="88" mass="9769">MNDYQEAIERIRIVKAAHESELMSKANVVGVGIGFRHRGKTRTDDVVLVVLVEKKLPRAQLKPTDVIPGLIDGVRVDVQESGRIVPQI</sequence>
<evidence type="ECO:0000259" key="1">
    <source>
        <dbReference type="Pfam" id="PF25608"/>
    </source>
</evidence>
<protein>
    <recommendedName>
        <fullName evidence="1">Nal1 N-terminal domain-containing protein</fullName>
    </recommendedName>
</protein>
<gene>
    <name evidence="2" type="ORF">MNBD_CHLOROFLEXI01-3790</name>
</gene>